<dbReference type="PANTHER" id="PTHR34822">
    <property type="entry name" value="GRPB DOMAIN PROTEIN (AFU_ORTHOLOGUE AFUA_1G01530)"/>
    <property type="match status" value="1"/>
</dbReference>
<evidence type="ECO:0000313" key="4">
    <source>
        <dbReference type="Proteomes" id="UP000321621"/>
    </source>
</evidence>
<reference evidence="1 3" key="1">
    <citation type="submission" date="2018-08" db="EMBL/GenBank/DDBJ databases">
        <title>Proposal of Muricauda 72 sp.nov. and Muricauda NH166 sp.nov., isolated from seawater.</title>
        <authorList>
            <person name="Cheng H."/>
            <person name="Wu Y.-H."/>
            <person name="Guo L.-L."/>
            <person name="Xu X.-W."/>
        </authorList>
    </citation>
    <scope>NUCLEOTIDE SEQUENCE [LARGE SCALE GENOMIC DNA]</scope>
    <source>
        <strain evidence="1 3">72</strain>
    </source>
</reference>
<keyword evidence="4" id="KW-1185">Reference proteome</keyword>
<dbReference type="PANTHER" id="PTHR34822:SF1">
    <property type="entry name" value="GRPB FAMILY PROTEIN"/>
    <property type="match status" value="1"/>
</dbReference>
<dbReference type="EMBL" id="QXFI01000009">
    <property type="protein sequence ID" value="RIV46850.1"/>
    <property type="molecule type" value="Genomic_DNA"/>
</dbReference>
<evidence type="ECO:0000313" key="3">
    <source>
        <dbReference type="Proteomes" id="UP000266691"/>
    </source>
</evidence>
<comment type="caution">
    <text evidence="1">The sequence shown here is derived from an EMBL/GenBank/DDBJ whole genome shotgun (WGS) entry which is preliminary data.</text>
</comment>
<dbReference type="SUPFAM" id="SSF81301">
    <property type="entry name" value="Nucleotidyltransferase"/>
    <property type="match status" value="1"/>
</dbReference>
<dbReference type="Proteomes" id="UP000321621">
    <property type="component" value="Unassembled WGS sequence"/>
</dbReference>
<dbReference type="Pfam" id="PF04229">
    <property type="entry name" value="GrpB"/>
    <property type="match status" value="1"/>
</dbReference>
<organism evidence="1 3">
    <name type="scientific">Flagellimonas pelagia</name>
    <dbReference type="NCBI Taxonomy" id="2306998"/>
    <lineage>
        <taxon>Bacteria</taxon>
        <taxon>Pseudomonadati</taxon>
        <taxon>Bacteroidota</taxon>
        <taxon>Flavobacteriia</taxon>
        <taxon>Flavobacteriales</taxon>
        <taxon>Flavobacteriaceae</taxon>
        <taxon>Flagellimonas</taxon>
    </lineage>
</organism>
<dbReference type="RefSeq" id="WP_119645990.1">
    <property type="nucleotide sequence ID" value="NZ_QXFI01000009.1"/>
</dbReference>
<evidence type="ECO:0000313" key="2">
    <source>
        <dbReference type="EMBL" id="TXJ99736.1"/>
    </source>
</evidence>
<accession>A0A3A1NLB6</accession>
<dbReference type="Proteomes" id="UP000266691">
    <property type="component" value="Unassembled WGS sequence"/>
</dbReference>
<dbReference type="InterPro" id="IPR007344">
    <property type="entry name" value="GrpB/CoaE"/>
</dbReference>
<dbReference type="OrthoDB" id="9799092at2"/>
<dbReference type="InterPro" id="IPR043519">
    <property type="entry name" value="NT_sf"/>
</dbReference>
<sequence>MKKTLMDLSKDDWNTLFPVELVDHDPNWKKNFEAEKKLILDTIGSDKILQVEHFGSSSIPNIKAKPYIDLLIEIPENLLFDELLIEQFKDLGYTHFKVPAREGIDAYMSFGKGYNLDGVKEQIFHIHMCPRSNSMWEQIQFRDYLIEHQDRAQAYEDLKVGLAAKYRNDRGAYVLGKTAFIQETLKIITLNNQK</sequence>
<protein>
    <submittedName>
        <fullName evidence="1">GrpB family protein</fullName>
    </submittedName>
</protein>
<evidence type="ECO:0000313" key="1">
    <source>
        <dbReference type="EMBL" id="RIV46850.1"/>
    </source>
</evidence>
<reference evidence="2 4" key="2">
    <citation type="submission" date="2019-07" db="EMBL/GenBank/DDBJ databases">
        <title>Draft genome of two Muricauda strains isolated from deep sea.</title>
        <authorList>
            <person name="Sun C."/>
        </authorList>
    </citation>
    <scope>NUCLEOTIDE SEQUENCE [LARGE SCALE GENOMIC DNA]</scope>
    <source>
        <strain evidence="2 4">72</strain>
    </source>
</reference>
<name>A0A3A1NLB6_9FLAO</name>
<dbReference type="AlphaFoldDB" id="A0A3A1NLB6"/>
<gene>
    <name evidence="1" type="ORF">D2V05_02505</name>
    <name evidence="2" type="ORF">FQ017_02495</name>
</gene>
<dbReference type="Gene3D" id="3.30.460.10">
    <property type="entry name" value="Beta Polymerase, domain 2"/>
    <property type="match status" value="1"/>
</dbReference>
<dbReference type="EMBL" id="VNWK01000009">
    <property type="protein sequence ID" value="TXJ99736.1"/>
    <property type="molecule type" value="Genomic_DNA"/>
</dbReference>
<proteinExistence type="predicted"/>